<gene>
    <name evidence="2" type="ORF">ACFSW7_01720</name>
</gene>
<reference evidence="3" key="1">
    <citation type="journal article" date="2019" name="Int. J. Syst. Evol. Microbiol.">
        <title>The Global Catalogue of Microorganisms (GCM) 10K type strain sequencing project: providing services to taxonomists for standard genome sequencing and annotation.</title>
        <authorList>
            <consortium name="The Broad Institute Genomics Platform"/>
            <consortium name="The Broad Institute Genome Sequencing Center for Infectious Disease"/>
            <person name="Wu L."/>
            <person name="Ma J."/>
        </authorList>
    </citation>
    <scope>NUCLEOTIDE SEQUENCE [LARGE SCALE GENOMIC DNA]</scope>
    <source>
        <strain evidence="3">TISTR 1514</strain>
    </source>
</reference>
<name>A0ABW5UTW7_9MICO</name>
<dbReference type="RefSeq" id="WP_019618425.1">
    <property type="nucleotide sequence ID" value="NZ_JBHUNE010000001.1"/>
</dbReference>
<evidence type="ECO:0000313" key="2">
    <source>
        <dbReference type="EMBL" id="MFD2757092.1"/>
    </source>
</evidence>
<dbReference type="Proteomes" id="UP001597492">
    <property type="component" value="Unassembled WGS sequence"/>
</dbReference>
<keyword evidence="3" id="KW-1185">Reference proteome</keyword>
<accession>A0ABW5UTW7</accession>
<comment type="caution">
    <text evidence="2">The sequence shown here is derived from an EMBL/GenBank/DDBJ whole genome shotgun (WGS) entry which is preliminary data.</text>
</comment>
<evidence type="ECO:0000313" key="3">
    <source>
        <dbReference type="Proteomes" id="UP001597492"/>
    </source>
</evidence>
<organism evidence="2 3">
    <name type="scientific">Gulosibacter faecalis</name>
    <dbReference type="NCBI Taxonomy" id="272240"/>
    <lineage>
        <taxon>Bacteria</taxon>
        <taxon>Bacillati</taxon>
        <taxon>Actinomycetota</taxon>
        <taxon>Actinomycetes</taxon>
        <taxon>Micrococcales</taxon>
        <taxon>Microbacteriaceae</taxon>
        <taxon>Gulosibacter</taxon>
    </lineage>
</organism>
<protein>
    <submittedName>
        <fullName evidence="2">Uncharacterized protein</fullName>
    </submittedName>
</protein>
<proteinExistence type="predicted"/>
<dbReference type="EMBL" id="JBHUNE010000001">
    <property type="protein sequence ID" value="MFD2757092.1"/>
    <property type="molecule type" value="Genomic_DNA"/>
</dbReference>
<evidence type="ECO:0000256" key="1">
    <source>
        <dbReference type="SAM" id="MobiDB-lite"/>
    </source>
</evidence>
<sequence>MPEIKPDKYHVGEIVFTDNEILIDGHRIGYLAIGPDIEVKQVGAEYKATITIHAMHVRFDTAVTEATHYTPRPPLVKTAEEEAVNGHAQQE</sequence>
<feature type="region of interest" description="Disordered" evidence="1">
    <location>
        <begin position="71"/>
        <end position="91"/>
    </location>
</feature>